<reference evidence="1 2" key="1">
    <citation type="submission" date="2015-04" db="EMBL/GenBank/DDBJ databases">
        <authorList>
            <person name="Syromyatnikov M.Y."/>
            <person name="Popov V.N."/>
        </authorList>
    </citation>
    <scope>NUCLEOTIDE SEQUENCE [LARGE SCALE GENOMIC DNA]</scope>
</reference>
<evidence type="ECO:0000313" key="1">
    <source>
        <dbReference type="EMBL" id="CRL03767.1"/>
    </source>
</evidence>
<dbReference type="AlphaFoldDB" id="A0A1J1IUA3"/>
<sequence>MNKKRNNFKSLKNVKKKKPLDLSQCMPPDLHHRVAKIISLPFGKDEPFEEQKKVTFKDLLMELDPNLAKKLDDGLTEENFVEIIEKHEKHKEIEVNIEPRAPERKLFKPNVNWFAEYINKTKKERIVWQTKLFKDNREIHEKSLFEQTEELIDIAAEHFAVWLKQMDEESNINKEFVKQLFSIGVESDASKALHVEPKEILAIPHEVAKVMNLPDHSIQNNVVKMSRSDKKSRMKKPNTVAFGRLLPLSLRIQKFNENLFDELYTINCPPELQSLEVVFHSILHLRSTHALIELLKAKPELPRAKYLEDNKLFDPKTILKSQNKISPLWTHF</sequence>
<name>A0A1J1IUA3_9DIPT</name>
<evidence type="ECO:0000313" key="2">
    <source>
        <dbReference type="Proteomes" id="UP000183832"/>
    </source>
</evidence>
<gene>
    <name evidence="1" type="ORF">CLUMA_CG016637</name>
</gene>
<accession>A0A1J1IUA3</accession>
<protein>
    <submittedName>
        <fullName evidence="1">CLUMA_CG016637, isoform A</fullName>
    </submittedName>
</protein>
<dbReference type="OrthoDB" id="6755972at2759"/>
<organism evidence="1 2">
    <name type="scientific">Clunio marinus</name>
    <dbReference type="NCBI Taxonomy" id="568069"/>
    <lineage>
        <taxon>Eukaryota</taxon>
        <taxon>Metazoa</taxon>
        <taxon>Ecdysozoa</taxon>
        <taxon>Arthropoda</taxon>
        <taxon>Hexapoda</taxon>
        <taxon>Insecta</taxon>
        <taxon>Pterygota</taxon>
        <taxon>Neoptera</taxon>
        <taxon>Endopterygota</taxon>
        <taxon>Diptera</taxon>
        <taxon>Nematocera</taxon>
        <taxon>Chironomoidea</taxon>
        <taxon>Chironomidae</taxon>
        <taxon>Clunio</taxon>
    </lineage>
</organism>
<dbReference type="EMBL" id="CVRI01000059">
    <property type="protein sequence ID" value="CRL03767.1"/>
    <property type="molecule type" value="Genomic_DNA"/>
</dbReference>
<dbReference type="Proteomes" id="UP000183832">
    <property type="component" value="Unassembled WGS sequence"/>
</dbReference>
<proteinExistence type="predicted"/>
<keyword evidence="2" id="KW-1185">Reference proteome</keyword>